<dbReference type="SUPFAM" id="SSF56801">
    <property type="entry name" value="Acetyl-CoA synthetase-like"/>
    <property type="match status" value="1"/>
</dbReference>
<dbReference type="InterPro" id="IPR042099">
    <property type="entry name" value="ANL_N_sf"/>
</dbReference>
<keyword evidence="6" id="KW-1185">Reference proteome</keyword>
<evidence type="ECO:0000313" key="6">
    <source>
        <dbReference type="Proteomes" id="UP001183629"/>
    </source>
</evidence>
<keyword evidence="1" id="KW-0547">Nucleotide-binding</keyword>
<dbReference type="PANTHER" id="PTHR43272:SF33">
    <property type="entry name" value="AMP-BINDING DOMAIN-CONTAINING PROTEIN-RELATED"/>
    <property type="match status" value="1"/>
</dbReference>
<dbReference type="Gene3D" id="3.40.50.12780">
    <property type="entry name" value="N-terminal domain of ligase-like"/>
    <property type="match status" value="1"/>
</dbReference>
<sequence length="810" mass="84722">MAVSAQRWPERALLCERTAAGWHELAPAELQTRISKRAGGLLAAGLGAGDRIAILGAPGYEWAITDLAAWWIGAIPVALQEEVPGEQLDWMLRCCGAAACVVTGDDPALTARVAAAGLPHAWQTGAGGPLTPMSALEVPTLGAIPPAAMPSGAVATIVYTSGVGGRPAACRLTHANLDAAARAIREALPQLFGGEPRTVLSALPLSHVFGRIVHLAALIGGARIAHTGPERILADLADLRPSVLAAPPRFFEHLWGRHLGGDDAAERAALAGPGGLRGRLRRSRHERAFAALRDALGGRAEYLITGGAPVSDRLARLYRGAGVPLLTGYGLTEATAAVTLNTPALHRPGTVGTPLPGVEVRVSPDGEVFVRGPGIFPGYDGPSEIDRDPVVDASGWLHTGDLGALDDDGYLRIAGNVEDMLTLQSGRRVAAVALEEVVRAHPLVAHCLAVGERRPYVAALIALEESAVQRAFPDAATPAATDPRVIEAIRVAIDAANARTSAAEQIRRFEILPGGLSRRAGHLTPTLRPRRRLLTALFATEIERLYAVETEPQVLLEEPVEAVAIEARAVTARGPHGLLLRPTSVGVVAGRRVAVAGPPGHGHTALALALGGRLEPDGGDVTLDGEHSGKRLREAVALVDVPGISEPDEMLPLAAVVGEELSMARARAGRRAVREWLDRHGALVYAETRTEHVPGPVRTRVLAELAALRPGVSVLVLTLPDRHGGGPGAWWDLAGVLAARGYGVIVQCTDTSAELLGLRAVRLGNADPDAPAAAGFTIATVRRRQLGASATTEAITRNTEATGRHTEEIS</sequence>
<keyword evidence="2" id="KW-0067">ATP-binding</keyword>
<evidence type="ECO:0000313" key="5">
    <source>
        <dbReference type="EMBL" id="MDR7323019.1"/>
    </source>
</evidence>
<comment type="caution">
    <text evidence="5">The sequence shown here is derived from an EMBL/GenBank/DDBJ whole genome shotgun (WGS) entry which is preliminary data.</text>
</comment>
<gene>
    <name evidence="5" type="ORF">J2S44_003269</name>
</gene>
<evidence type="ECO:0000256" key="1">
    <source>
        <dbReference type="ARBA" id="ARBA00022741"/>
    </source>
</evidence>
<dbReference type="Pfam" id="PF23562">
    <property type="entry name" value="AMP-binding_C_3"/>
    <property type="match status" value="1"/>
</dbReference>
<dbReference type="CDD" id="cd00267">
    <property type="entry name" value="ABC_ATPase"/>
    <property type="match status" value="1"/>
</dbReference>
<accession>A0AAE3ZQC1</accession>
<dbReference type="Proteomes" id="UP001183629">
    <property type="component" value="Unassembled WGS sequence"/>
</dbReference>
<protein>
    <submittedName>
        <fullName evidence="5">Long-subunit acyl-CoA synthetase (AMP-forming)</fullName>
    </submittedName>
</protein>
<evidence type="ECO:0000256" key="2">
    <source>
        <dbReference type="ARBA" id="ARBA00022840"/>
    </source>
</evidence>
<evidence type="ECO:0000259" key="4">
    <source>
        <dbReference type="Pfam" id="PF00501"/>
    </source>
</evidence>
<dbReference type="Gene3D" id="3.40.50.300">
    <property type="entry name" value="P-loop containing nucleotide triphosphate hydrolases"/>
    <property type="match status" value="1"/>
</dbReference>
<dbReference type="InterPro" id="IPR000873">
    <property type="entry name" value="AMP-dep_synth/lig_dom"/>
</dbReference>
<organism evidence="5 6">
    <name type="scientific">Catenuloplanes niger</name>
    <dbReference type="NCBI Taxonomy" id="587534"/>
    <lineage>
        <taxon>Bacteria</taxon>
        <taxon>Bacillati</taxon>
        <taxon>Actinomycetota</taxon>
        <taxon>Actinomycetes</taxon>
        <taxon>Micromonosporales</taxon>
        <taxon>Micromonosporaceae</taxon>
        <taxon>Catenuloplanes</taxon>
    </lineage>
</organism>
<dbReference type="RefSeq" id="WP_310414264.1">
    <property type="nucleotide sequence ID" value="NZ_JAVDYC010000001.1"/>
</dbReference>
<name>A0AAE3ZQC1_9ACTN</name>
<dbReference type="Pfam" id="PF00501">
    <property type="entry name" value="AMP-binding"/>
    <property type="match status" value="1"/>
</dbReference>
<dbReference type="PANTHER" id="PTHR43272">
    <property type="entry name" value="LONG-CHAIN-FATTY-ACID--COA LIGASE"/>
    <property type="match status" value="1"/>
</dbReference>
<dbReference type="AlphaFoldDB" id="A0AAE3ZQC1"/>
<dbReference type="GO" id="GO:0005524">
    <property type="term" value="F:ATP binding"/>
    <property type="evidence" value="ECO:0007669"/>
    <property type="project" value="UniProtKB-KW"/>
</dbReference>
<dbReference type="InterPro" id="IPR027417">
    <property type="entry name" value="P-loop_NTPase"/>
</dbReference>
<dbReference type="GO" id="GO:0004467">
    <property type="term" value="F:long-chain fatty acid-CoA ligase activity"/>
    <property type="evidence" value="ECO:0007669"/>
    <property type="project" value="TreeGrafter"/>
</dbReference>
<dbReference type="SUPFAM" id="SSF52540">
    <property type="entry name" value="P-loop containing nucleoside triphosphate hydrolases"/>
    <property type="match status" value="1"/>
</dbReference>
<proteinExistence type="predicted"/>
<reference evidence="5 6" key="1">
    <citation type="submission" date="2023-07" db="EMBL/GenBank/DDBJ databases">
        <title>Sequencing the genomes of 1000 actinobacteria strains.</title>
        <authorList>
            <person name="Klenk H.-P."/>
        </authorList>
    </citation>
    <scope>NUCLEOTIDE SEQUENCE [LARGE SCALE GENOMIC DNA]</scope>
    <source>
        <strain evidence="5 6">DSM 44711</strain>
    </source>
</reference>
<dbReference type="EMBL" id="JAVDYC010000001">
    <property type="protein sequence ID" value="MDR7323019.1"/>
    <property type="molecule type" value="Genomic_DNA"/>
</dbReference>
<dbReference type="GO" id="GO:0016020">
    <property type="term" value="C:membrane"/>
    <property type="evidence" value="ECO:0007669"/>
    <property type="project" value="TreeGrafter"/>
</dbReference>
<feature type="compositionally biased region" description="Polar residues" evidence="3">
    <location>
        <begin position="790"/>
        <end position="801"/>
    </location>
</feature>
<feature type="domain" description="AMP-dependent synthetase/ligase" evidence="4">
    <location>
        <begin position="4"/>
        <end position="379"/>
    </location>
</feature>
<evidence type="ECO:0000256" key="3">
    <source>
        <dbReference type="SAM" id="MobiDB-lite"/>
    </source>
</evidence>
<feature type="region of interest" description="Disordered" evidence="3">
    <location>
        <begin position="790"/>
        <end position="810"/>
    </location>
</feature>